<protein>
    <recommendedName>
        <fullName evidence="4">Magnesium transporter MgtE intracellular domain-containing protein</fullName>
    </recommendedName>
</protein>
<organism evidence="2 3">
    <name type="scientific">Rhodobium orientis</name>
    <dbReference type="NCBI Taxonomy" id="34017"/>
    <lineage>
        <taxon>Bacteria</taxon>
        <taxon>Pseudomonadati</taxon>
        <taxon>Pseudomonadota</taxon>
        <taxon>Alphaproteobacteria</taxon>
        <taxon>Hyphomicrobiales</taxon>
        <taxon>Rhodobiaceae</taxon>
        <taxon>Rhodobium</taxon>
    </lineage>
</organism>
<dbReference type="Proteomes" id="UP000249299">
    <property type="component" value="Unassembled WGS sequence"/>
</dbReference>
<accession>A0A327JG38</accession>
<feature type="compositionally biased region" description="Pro residues" evidence="1">
    <location>
        <begin position="62"/>
        <end position="71"/>
    </location>
</feature>
<dbReference type="AlphaFoldDB" id="A0A327JG38"/>
<gene>
    <name evidence="2" type="ORF">CH339_21725</name>
</gene>
<sequence>MIGLAFDGGYLLAPIPEAVAQQQDAAPAPADGAPADGAPAEAAPAGEGAQEAAPADAAPAKAAPPPPPPLPGASNQPPVQGHEVKLGQGSPAERAVLERLGERHETLKSREEDLKLREQLLRAAEERLEQRVTELKKLEKTISAGVEQKKEEKSAKLADLVKMYETMKPKAAAKIFDRLDLLVLVPVAKQMKPQKLGDVMARMTPEAAEKLTVALATDEITNSIPKTTRTLPKIQGRKPAASGS</sequence>
<evidence type="ECO:0008006" key="4">
    <source>
        <dbReference type="Google" id="ProtNLM"/>
    </source>
</evidence>
<evidence type="ECO:0000313" key="3">
    <source>
        <dbReference type="Proteomes" id="UP000249299"/>
    </source>
</evidence>
<name>A0A327JG38_9HYPH</name>
<evidence type="ECO:0000256" key="1">
    <source>
        <dbReference type="SAM" id="MobiDB-lite"/>
    </source>
</evidence>
<feature type="region of interest" description="Disordered" evidence="1">
    <location>
        <begin position="21"/>
        <end position="108"/>
    </location>
</feature>
<proteinExistence type="predicted"/>
<feature type="compositionally biased region" description="Low complexity" evidence="1">
    <location>
        <begin position="21"/>
        <end position="61"/>
    </location>
</feature>
<reference evidence="2 3" key="1">
    <citation type="submission" date="2017-07" db="EMBL/GenBank/DDBJ databases">
        <title>Draft Genome Sequences of Select Purple Nonsulfur Bacteria.</title>
        <authorList>
            <person name="Lasarre B."/>
            <person name="Mckinlay J.B."/>
        </authorList>
    </citation>
    <scope>NUCLEOTIDE SEQUENCE [LARGE SCALE GENOMIC DNA]</scope>
    <source>
        <strain evidence="2 3">DSM 11290</strain>
    </source>
</reference>
<comment type="caution">
    <text evidence="2">The sequence shown here is derived from an EMBL/GenBank/DDBJ whole genome shotgun (WGS) entry which is preliminary data.</text>
</comment>
<feature type="compositionally biased region" description="Basic and acidic residues" evidence="1">
    <location>
        <begin position="95"/>
        <end position="108"/>
    </location>
</feature>
<dbReference type="EMBL" id="NPEV01000072">
    <property type="protein sequence ID" value="RAI24666.1"/>
    <property type="molecule type" value="Genomic_DNA"/>
</dbReference>
<evidence type="ECO:0000313" key="2">
    <source>
        <dbReference type="EMBL" id="RAI24666.1"/>
    </source>
</evidence>
<keyword evidence="3" id="KW-1185">Reference proteome</keyword>
<dbReference type="OrthoDB" id="9791432at2"/>